<keyword evidence="3" id="KW-0813">Transport</keyword>
<evidence type="ECO:0000256" key="3">
    <source>
        <dbReference type="ARBA" id="ARBA00022448"/>
    </source>
</evidence>
<evidence type="ECO:0000256" key="6">
    <source>
        <dbReference type="ARBA" id="ARBA00023136"/>
    </source>
</evidence>
<dbReference type="RefSeq" id="WP_378017808.1">
    <property type="nucleotide sequence ID" value="NZ_JBHSKT010000007.1"/>
</dbReference>
<comment type="similarity">
    <text evidence="2">Belongs to the outer membrane factor (OMF) (TC 1.B.17) family.</text>
</comment>
<dbReference type="Pfam" id="PF02321">
    <property type="entry name" value="OEP"/>
    <property type="match status" value="2"/>
</dbReference>
<evidence type="ECO:0000256" key="8">
    <source>
        <dbReference type="SAM" id="SignalP"/>
    </source>
</evidence>
<dbReference type="InterPro" id="IPR003423">
    <property type="entry name" value="OMP_efflux"/>
</dbReference>
<dbReference type="SUPFAM" id="SSF56954">
    <property type="entry name" value="Outer membrane efflux proteins (OEP)"/>
    <property type="match status" value="1"/>
</dbReference>
<evidence type="ECO:0000256" key="2">
    <source>
        <dbReference type="ARBA" id="ARBA00007613"/>
    </source>
</evidence>
<keyword evidence="4" id="KW-1134">Transmembrane beta strand</keyword>
<name>A0ABW0EEP7_9BACT</name>
<keyword evidence="5" id="KW-0812">Transmembrane</keyword>
<dbReference type="PANTHER" id="PTHR30026:SF20">
    <property type="entry name" value="OUTER MEMBRANE PROTEIN TOLC"/>
    <property type="match status" value="1"/>
</dbReference>
<comment type="caution">
    <text evidence="9">The sequence shown here is derived from an EMBL/GenBank/DDBJ whole genome shotgun (WGS) entry which is preliminary data.</text>
</comment>
<evidence type="ECO:0000313" key="9">
    <source>
        <dbReference type="EMBL" id="MFC5271446.1"/>
    </source>
</evidence>
<keyword evidence="10" id="KW-1185">Reference proteome</keyword>
<dbReference type="PANTHER" id="PTHR30026">
    <property type="entry name" value="OUTER MEMBRANE PROTEIN TOLC"/>
    <property type="match status" value="1"/>
</dbReference>
<feature type="signal peptide" evidence="8">
    <location>
        <begin position="1"/>
        <end position="20"/>
    </location>
</feature>
<evidence type="ECO:0000313" key="10">
    <source>
        <dbReference type="Proteomes" id="UP001596161"/>
    </source>
</evidence>
<evidence type="ECO:0000256" key="1">
    <source>
        <dbReference type="ARBA" id="ARBA00004442"/>
    </source>
</evidence>
<keyword evidence="8" id="KW-0732">Signal</keyword>
<accession>A0ABW0EEP7</accession>
<reference evidence="10" key="1">
    <citation type="journal article" date="2019" name="Int. J. Syst. Evol. Microbiol.">
        <title>The Global Catalogue of Microorganisms (GCM) 10K type strain sequencing project: providing services to taxonomists for standard genome sequencing and annotation.</title>
        <authorList>
            <consortium name="The Broad Institute Genomics Platform"/>
            <consortium name="The Broad Institute Genome Sequencing Center for Infectious Disease"/>
            <person name="Wu L."/>
            <person name="Ma J."/>
        </authorList>
    </citation>
    <scope>NUCLEOTIDE SEQUENCE [LARGE SCALE GENOMIC DNA]</scope>
    <source>
        <strain evidence="10">KACC 12602</strain>
    </source>
</reference>
<dbReference type="InterPro" id="IPR051906">
    <property type="entry name" value="TolC-like"/>
</dbReference>
<keyword evidence="6" id="KW-0472">Membrane</keyword>
<feature type="chain" id="PRO_5045613935" evidence="8">
    <location>
        <begin position="21"/>
        <end position="448"/>
    </location>
</feature>
<dbReference type="EMBL" id="JBHSKT010000007">
    <property type="protein sequence ID" value="MFC5271446.1"/>
    <property type="molecule type" value="Genomic_DNA"/>
</dbReference>
<proteinExistence type="inferred from homology"/>
<keyword evidence="7" id="KW-0998">Cell outer membrane</keyword>
<comment type="subcellular location">
    <subcellularLocation>
        <location evidence="1">Cell outer membrane</location>
    </subcellularLocation>
</comment>
<gene>
    <name evidence="9" type="ORF">ACFPIB_12545</name>
</gene>
<sequence>MKKYLLVLLLLFRFPGWGFAQNSFPSLESCIKFAFKNRPDLQNERLSETVVQNQKKLASSALLPQVKAISTFDDYLSLPVQLIPSEFLGEPPGEFRPIQFGTQYNFNYGLEANLPLISTQNWYNRKIAETETEVAKYRKFSSFQLAAEQIARTYYTVLLTREATAIALENMQVNDTLLLTADQKFKSGILEPLEHNRLKALQIETRQTWQDNQTAYERNLLLLKNLLALPPDAPLELTEKLSDTQQEDISLTTTSEESNQYLALQWKTRVAEREWHKQQARWAPEISGYGRFTRQVQSEEFNVFASDLPWFEIGVVGLRLDWPIFTGFNRSVSIKQANLNRQIAANNLAQQNLKTKQEYAELLVDYRNAKSSLDSYREHYVLYQDNYALAMYKYRHDVYSTDQLLQVYGEKLRSQNRYIYAMGNYYISRSLIQLKNQFAQPENNLPYE</sequence>
<evidence type="ECO:0000256" key="5">
    <source>
        <dbReference type="ARBA" id="ARBA00022692"/>
    </source>
</evidence>
<evidence type="ECO:0000256" key="7">
    <source>
        <dbReference type="ARBA" id="ARBA00023237"/>
    </source>
</evidence>
<dbReference type="Gene3D" id="1.20.1600.10">
    <property type="entry name" value="Outer membrane efflux proteins (OEP)"/>
    <property type="match status" value="1"/>
</dbReference>
<dbReference type="Proteomes" id="UP001596161">
    <property type="component" value="Unassembled WGS sequence"/>
</dbReference>
<organism evidence="9 10">
    <name type="scientific">Adhaeribacter terreus</name>
    <dbReference type="NCBI Taxonomy" id="529703"/>
    <lineage>
        <taxon>Bacteria</taxon>
        <taxon>Pseudomonadati</taxon>
        <taxon>Bacteroidota</taxon>
        <taxon>Cytophagia</taxon>
        <taxon>Cytophagales</taxon>
        <taxon>Hymenobacteraceae</taxon>
        <taxon>Adhaeribacter</taxon>
    </lineage>
</organism>
<evidence type="ECO:0000256" key="4">
    <source>
        <dbReference type="ARBA" id="ARBA00022452"/>
    </source>
</evidence>
<protein>
    <submittedName>
        <fullName evidence="9">TolC family protein</fullName>
    </submittedName>
</protein>